<feature type="chain" id="PRO_5013010675" description="Carboxypeptidase-like regulatory domain-containing protein" evidence="1">
    <location>
        <begin position="20"/>
        <end position="228"/>
    </location>
</feature>
<keyword evidence="1" id="KW-0732">Signal</keyword>
<evidence type="ECO:0000313" key="2">
    <source>
        <dbReference type="EMBL" id="OYQ42300.1"/>
    </source>
</evidence>
<dbReference type="InterPro" id="IPR008969">
    <property type="entry name" value="CarboxyPept-like_regulatory"/>
</dbReference>
<sequence length="228" mass="26384">MKFRPIFSFLFLLTACAQAQMLNGTVKSVNGTLPRVIVLNLSTEQETRTDELGRFSIAASEDDLILFEKTGYVKARHLVEKADFSGNFSLLMEEKPEELEEVIVYTQSYDLVKMGILQKQPKRLTVAERRLYTAQSTTIDGFINAISGRTKMLKRALKHERYERNYEKLSRMFEESYFTESLKIPKDDVARFLYYAAENQKFTVVLSSGNRFQIMFALSELATEFKKF</sequence>
<organism evidence="2 3">
    <name type="scientific">Flavobacterium aurantiibacter</name>
    <dbReference type="NCBI Taxonomy" id="2023067"/>
    <lineage>
        <taxon>Bacteria</taxon>
        <taxon>Pseudomonadati</taxon>
        <taxon>Bacteroidota</taxon>
        <taxon>Flavobacteriia</taxon>
        <taxon>Flavobacteriales</taxon>
        <taxon>Flavobacteriaceae</taxon>
        <taxon>Flavobacterium</taxon>
    </lineage>
</organism>
<reference evidence="2 3" key="1">
    <citation type="submission" date="2017-07" db="EMBL/GenBank/DDBJ databases">
        <title>Flavobacterium cyanobacteriorum sp. nov., isolated from cyanobacterial aggregates in a eutrophic lake.</title>
        <authorList>
            <person name="Cai H."/>
        </authorList>
    </citation>
    <scope>NUCLEOTIDE SEQUENCE [LARGE SCALE GENOMIC DNA]</scope>
    <source>
        <strain evidence="2 3">TH167</strain>
    </source>
</reference>
<dbReference type="Proteomes" id="UP000216035">
    <property type="component" value="Unassembled WGS sequence"/>
</dbReference>
<dbReference type="AlphaFoldDB" id="A0A255ZNQ5"/>
<protein>
    <recommendedName>
        <fullName evidence="4">Carboxypeptidase-like regulatory domain-containing protein</fullName>
    </recommendedName>
</protein>
<feature type="signal peptide" evidence="1">
    <location>
        <begin position="1"/>
        <end position="19"/>
    </location>
</feature>
<proteinExistence type="predicted"/>
<accession>A0A255ZNQ5</accession>
<dbReference type="PROSITE" id="PS51257">
    <property type="entry name" value="PROKAR_LIPOPROTEIN"/>
    <property type="match status" value="1"/>
</dbReference>
<dbReference type="EMBL" id="NOXX01000215">
    <property type="protein sequence ID" value="OYQ42300.1"/>
    <property type="molecule type" value="Genomic_DNA"/>
</dbReference>
<dbReference type="SUPFAM" id="SSF49464">
    <property type="entry name" value="Carboxypeptidase regulatory domain-like"/>
    <property type="match status" value="1"/>
</dbReference>
<name>A0A255ZNQ5_9FLAO</name>
<dbReference type="RefSeq" id="WP_094487096.1">
    <property type="nucleotide sequence ID" value="NZ_NOXX01000215.1"/>
</dbReference>
<evidence type="ECO:0000313" key="3">
    <source>
        <dbReference type="Proteomes" id="UP000216035"/>
    </source>
</evidence>
<comment type="caution">
    <text evidence="2">The sequence shown here is derived from an EMBL/GenBank/DDBJ whole genome shotgun (WGS) entry which is preliminary data.</text>
</comment>
<gene>
    <name evidence="2" type="ORF">CHX27_12425</name>
</gene>
<keyword evidence="3" id="KW-1185">Reference proteome</keyword>
<evidence type="ECO:0000256" key="1">
    <source>
        <dbReference type="SAM" id="SignalP"/>
    </source>
</evidence>
<evidence type="ECO:0008006" key="4">
    <source>
        <dbReference type="Google" id="ProtNLM"/>
    </source>
</evidence>
<dbReference type="OrthoDB" id="1427655at2"/>